<dbReference type="SUPFAM" id="SSF50630">
    <property type="entry name" value="Acid proteases"/>
    <property type="match status" value="1"/>
</dbReference>
<protein>
    <recommendedName>
        <fullName evidence="4">Peptidase A1 domain-containing protein</fullName>
    </recommendedName>
</protein>
<dbReference type="InterPro" id="IPR021109">
    <property type="entry name" value="Peptidase_aspartic_dom_sf"/>
</dbReference>
<evidence type="ECO:0000259" key="4">
    <source>
        <dbReference type="PROSITE" id="PS51767"/>
    </source>
</evidence>
<evidence type="ECO:0000256" key="3">
    <source>
        <dbReference type="SAM" id="SignalP"/>
    </source>
</evidence>
<dbReference type="InterPro" id="IPR001461">
    <property type="entry name" value="Aspartic_peptidase_A1"/>
</dbReference>
<sequence length="457" mass="49184">MKAFLTVAAVSSLCICRVAAKEPKRLIRVELQSTAGDSEETEEEEEMPTQNAFLEGVREDVTLFRNEQVNQLHRSALTWVPSDESCAALNASSKPSCKKRTFKKSESSTARDLETPFSVVYAGTSVTGAWVEDVLQLGSGETGETGGEGEGGLQVNKFTVGVVDDISKLGPSYEASPFDGGVGERRRGDRVRKRLDEGVHGGSPYSSKMKVIDAPVFSLAFNFAKGKGKGKAKKGTGALFFGSDAPAEASRAVGGDGIEGFVWLPTIAGEPYWSLYIRKVSWQVSGPSSPASSSPVSKAEDVKPSFLQVRKKASTEGGEKKGRKVIVDSGLSCITGPSEEVRALMSSKALPFESRRLQNGAWVADCSDIIKAQKQLQGLSVELVGGDSDTTMTLDVPLSNLYYKIGVDPFRLTVSCEIRIRESKEDSWGLGLCAIERLATAFDAQSTQSRIGFYKKN</sequence>
<dbReference type="Gene3D" id="2.40.70.10">
    <property type="entry name" value="Acid Proteases"/>
    <property type="match status" value="2"/>
</dbReference>
<dbReference type="EMBL" id="CDMZ01005076">
    <property type="protein sequence ID" value="CEM51872.1"/>
    <property type="molecule type" value="Genomic_DNA"/>
</dbReference>
<dbReference type="InterPro" id="IPR034164">
    <property type="entry name" value="Pepsin-like_dom"/>
</dbReference>
<evidence type="ECO:0000313" key="5">
    <source>
        <dbReference type="EMBL" id="CEM51872.1"/>
    </source>
</evidence>
<feature type="signal peptide" evidence="3">
    <location>
        <begin position="1"/>
        <end position="20"/>
    </location>
</feature>
<reference evidence="5" key="1">
    <citation type="submission" date="2014-11" db="EMBL/GenBank/DDBJ databases">
        <authorList>
            <person name="Otto D Thomas"/>
            <person name="Naeem Raeece"/>
        </authorList>
    </citation>
    <scope>NUCLEOTIDE SEQUENCE</scope>
</reference>
<organism evidence="5">
    <name type="scientific">Chromera velia CCMP2878</name>
    <dbReference type="NCBI Taxonomy" id="1169474"/>
    <lineage>
        <taxon>Eukaryota</taxon>
        <taxon>Sar</taxon>
        <taxon>Alveolata</taxon>
        <taxon>Colpodellida</taxon>
        <taxon>Chromeraceae</taxon>
        <taxon>Chromera</taxon>
    </lineage>
</organism>
<feature type="region of interest" description="Disordered" evidence="2">
    <location>
        <begin position="177"/>
        <end position="199"/>
    </location>
</feature>
<feature type="domain" description="Peptidase A1" evidence="4">
    <location>
        <begin position="53"/>
        <end position="454"/>
    </location>
</feature>
<evidence type="ECO:0000256" key="1">
    <source>
        <dbReference type="ARBA" id="ARBA00007447"/>
    </source>
</evidence>
<name>A0A0G4I4H6_9ALVE</name>
<dbReference type="VEuPathDB" id="CryptoDB:Cvel_1806"/>
<feature type="chain" id="PRO_5005192718" description="Peptidase A1 domain-containing protein" evidence="3">
    <location>
        <begin position="21"/>
        <end position="457"/>
    </location>
</feature>
<accession>A0A0G4I4H6</accession>
<dbReference type="InterPro" id="IPR033121">
    <property type="entry name" value="PEPTIDASE_A1"/>
</dbReference>
<dbReference type="CDD" id="cd05471">
    <property type="entry name" value="pepsin_like"/>
    <property type="match status" value="1"/>
</dbReference>
<dbReference type="AlphaFoldDB" id="A0A0G4I4H6"/>
<dbReference type="PROSITE" id="PS51767">
    <property type="entry name" value="PEPTIDASE_A1"/>
    <property type="match status" value="1"/>
</dbReference>
<proteinExistence type="inferred from homology"/>
<dbReference type="Pfam" id="PF00026">
    <property type="entry name" value="Asp"/>
    <property type="match status" value="2"/>
</dbReference>
<gene>
    <name evidence="5" type="ORF">Cvel_1806</name>
</gene>
<dbReference type="GO" id="GO:0006508">
    <property type="term" value="P:proteolysis"/>
    <property type="evidence" value="ECO:0007669"/>
    <property type="project" value="InterPro"/>
</dbReference>
<dbReference type="PANTHER" id="PTHR47966:SF75">
    <property type="entry name" value="ENDOPEPTIDASE (CTSD), PUTATIVE (AFU_ORTHOLOGUE AFUA_4G07040)-RELATED"/>
    <property type="match status" value="1"/>
</dbReference>
<keyword evidence="3" id="KW-0732">Signal</keyword>
<dbReference type="GO" id="GO:0004190">
    <property type="term" value="F:aspartic-type endopeptidase activity"/>
    <property type="evidence" value="ECO:0007669"/>
    <property type="project" value="InterPro"/>
</dbReference>
<evidence type="ECO:0000256" key="2">
    <source>
        <dbReference type="SAM" id="MobiDB-lite"/>
    </source>
</evidence>
<comment type="similarity">
    <text evidence="1">Belongs to the peptidase A1 family.</text>
</comment>
<dbReference type="PANTHER" id="PTHR47966">
    <property type="entry name" value="BETA-SITE APP-CLEAVING ENZYME, ISOFORM A-RELATED"/>
    <property type="match status" value="1"/>
</dbReference>